<proteinExistence type="predicted"/>
<organism evidence="2 3">
    <name type="scientific">Oopsacas minuta</name>
    <dbReference type="NCBI Taxonomy" id="111878"/>
    <lineage>
        <taxon>Eukaryota</taxon>
        <taxon>Metazoa</taxon>
        <taxon>Porifera</taxon>
        <taxon>Hexactinellida</taxon>
        <taxon>Hexasterophora</taxon>
        <taxon>Lyssacinosida</taxon>
        <taxon>Leucopsacidae</taxon>
        <taxon>Oopsacas</taxon>
    </lineage>
</organism>
<sequence>MSYTMIWYIVIYAILTVSQCIFIDIFALVTISPSSSGPATPHTIPAIPINTSNTTKHLLFTNPTTTISQLDLS</sequence>
<accession>A0AAV7K5N2</accession>
<gene>
    <name evidence="2" type="ORF">LOD99_1344</name>
</gene>
<reference evidence="2 3" key="1">
    <citation type="journal article" date="2023" name="BMC Biol.">
        <title>The compact genome of the sponge Oopsacas minuta (Hexactinellida) is lacking key metazoan core genes.</title>
        <authorList>
            <person name="Santini S."/>
            <person name="Schenkelaars Q."/>
            <person name="Jourda C."/>
            <person name="Duchesne M."/>
            <person name="Belahbib H."/>
            <person name="Rocher C."/>
            <person name="Selva M."/>
            <person name="Riesgo A."/>
            <person name="Vervoort M."/>
            <person name="Leys S.P."/>
            <person name="Kodjabachian L."/>
            <person name="Le Bivic A."/>
            <person name="Borchiellini C."/>
            <person name="Claverie J.M."/>
            <person name="Renard E."/>
        </authorList>
    </citation>
    <scope>NUCLEOTIDE SEQUENCE [LARGE SCALE GENOMIC DNA]</scope>
    <source>
        <strain evidence="2">SPO-2</strain>
    </source>
</reference>
<dbReference type="AlphaFoldDB" id="A0AAV7K5N2"/>
<evidence type="ECO:0000256" key="1">
    <source>
        <dbReference type="SAM" id="Phobius"/>
    </source>
</evidence>
<keyword evidence="1" id="KW-1133">Transmembrane helix</keyword>
<feature type="transmembrane region" description="Helical" evidence="1">
    <location>
        <begin position="6"/>
        <end position="29"/>
    </location>
</feature>
<keyword evidence="1" id="KW-0472">Membrane</keyword>
<dbReference type="Proteomes" id="UP001165289">
    <property type="component" value="Unassembled WGS sequence"/>
</dbReference>
<evidence type="ECO:0008006" key="4">
    <source>
        <dbReference type="Google" id="ProtNLM"/>
    </source>
</evidence>
<dbReference type="EMBL" id="JAKMXF010000144">
    <property type="protein sequence ID" value="KAI6656549.1"/>
    <property type="molecule type" value="Genomic_DNA"/>
</dbReference>
<name>A0AAV7K5N2_9METZ</name>
<keyword evidence="3" id="KW-1185">Reference proteome</keyword>
<evidence type="ECO:0000313" key="2">
    <source>
        <dbReference type="EMBL" id="KAI6656549.1"/>
    </source>
</evidence>
<evidence type="ECO:0000313" key="3">
    <source>
        <dbReference type="Proteomes" id="UP001165289"/>
    </source>
</evidence>
<protein>
    <recommendedName>
        <fullName evidence="4">Secreted protein</fullName>
    </recommendedName>
</protein>
<keyword evidence="1" id="KW-0812">Transmembrane</keyword>
<comment type="caution">
    <text evidence="2">The sequence shown here is derived from an EMBL/GenBank/DDBJ whole genome shotgun (WGS) entry which is preliminary data.</text>
</comment>